<evidence type="ECO:0000313" key="1">
    <source>
        <dbReference type="EMBL" id="PYH35459.1"/>
    </source>
</evidence>
<dbReference type="RefSeq" id="XP_025480937.1">
    <property type="nucleotide sequence ID" value="XM_025627700.1"/>
</dbReference>
<dbReference type="EMBL" id="KZ821456">
    <property type="protein sequence ID" value="PYH35459.1"/>
    <property type="molecule type" value="Genomic_DNA"/>
</dbReference>
<sequence>MSGDSSSSGPSFWKDTIDGHFLSVHSAKYKVLCESIPGDYTCHLKGLDKSARPYILYKKRMLSTLDPQTGGSDQCAMRLSSTAHSHYSVESAPRTPSLVYEAHVDHSKEEPVKLVQKWNNNPRGMVICLLL</sequence>
<dbReference type="AlphaFoldDB" id="A0A318YM52"/>
<gene>
    <name evidence="1" type="ORF">BO87DRAFT_434134</name>
</gene>
<reference evidence="1" key="1">
    <citation type="submission" date="2016-12" db="EMBL/GenBank/DDBJ databases">
        <title>The genomes of Aspergillus section Nigri reveals drivers in fungal speciation.</title>
        <authorList>
            <consortium name="DOE Joint Genome Institute"/>
            <person name="Vesth T.C."/>
            <person name="Nybo J."/>
            <person name="Theobald S."/>
            <person name="Brandl J."/>
            <person name="Frisvad J.C."/>
            <person name="Nielsen K.F."/>
            <person name="Lyhne E.K."/>
            <person name="Kogle M.E."/>
            <person name="Kuo A."/>
            <person name="Riley R."/>
            <person name="Clum A."/>
            <person name="Nolan M."/>
            <person name="Lipzen A."/>
            <person name="Salamov A."/>
            <person name="Henrissat B."/>
            <person name="Wiebenga A."/>
            <person name="De Vries R.P."/>
            <person name="Grigoriev I.V."/>
            <person name="Mortensen U.H."/>
            <person name="Andersen M.R."/>
            <person name="Baker S.E."/>
        </authorList>
    </citation>
    <scope>NUCLEOTIDE SEQUENCE [LARGE SCALE GENOMIC DNA]</scope>
    <source>
        <strain evidence="1">CBS 115656</strain>
    </source>
</reference>
<dbReference type="GeneID" id="37130156"/>
<dbReference type="Proteomes" id="UP000247647">
    <property type="component" value="Unassembled WGS sequence"/>
</dbReference>
<evidence type="ECO:0000313" key="2">
    <source>
        <dbReference type="Proteomes" id="UP000247647"/>
    </source>
</evidence>
<organism evidence="1 2">
    <name type="scientific">Aspergillus neoniger (strain CBS 115656)</name>
    <dbReference type="NCBI Taxonomy" id="1448310"/>
    <lineage>
        <taxon>Eukaryota</taxon>
        <taxon>Fungi</taxon>
        <taxon>Dikarya</taxon>
        <taxon>Ascomycota</taxon>
        <taxon>Pezizomycotina</taxon>
        <taxon>Eurotiomycetes</taxon>
        <taxon>Eurotiomycetidae</taxon>
        <taxon>Eurotiales</taxon>
        <taxon>Aspergillaceae</taxon>
        <taxon>Aspergillus</taxon>
        <taxon>Aspergillus subgen. Circumdati</taxon>
    </lineage>
</organism>
<accession>A0A318YM52</accession>
<name>A0A318YM52_ASPNB</name>
<protein>
    <submittedName>
        <fullName evidence="1">Uncharacterized protein</fullName>
    </submittedName>
</protein>
<proteinExistence type="predicted"/>
<keyword evidence="2" id="KW-1185">Reference proteome</keyword>